<proteinExistence type="predicted"/>
<evidence type="ECO:0000313" key="1">
    <source>
        <dbReference type="EMBL" id="DAE30469.1"/>
    </source>
</evidence>
<reference evidence="1" key="1">
    <citation type="journal article" date="2021" name="Proc. Natl. Acad. Sci. U.S.A.">
        <title>A Catalog of Tens of Thousands of Viruses from Human Metagenomes Reveals Hidden Associations with Chronic Diseases.</title>
        <authorList>
            <person name="Tisza M.J."/>
            <person name="Buck C.B."/>
        </authorList>
    </citation>
    <scope>NUCLEOTIDE SEQUENCE</scope>
    <source>
        <strain evidence="1">Ctiha2</strain>
    </source>
</reference>
<organism evidence="1">
    <name type="scientific">virus sp. ctiha2</name>
    <dbReference type="NCBI Taxonomy" id="2827299"/>
    <lineage>
        <taxon>Viruses</taxon>
    </lineage>
</organism>
<accession>A0A8S5RHB5</accession>
<protein>
    <submittedName>
        <fullName evidence="1">Uncharacterized protein</fullName>
    </submittedName>
</protein>
<sequence>MCLYVVDNIMLTTLYLSVGSIPTSTLTFNVENKI</sequence>
<name>A0A8S5RHB5_9VIRU</name>
<dbReference type="EMBL" id="BK059104">
    <property type="protein sequence ID" value="DAE30469.1"/>
    <property type="molecule type" value="Genomic_DNA"/>
</dbReference>